<evidence type="ECO:0000313" key="1">
    <source>
        <dbReference type="EMBL" id="SPJ25535.1"/>
    </source>
</evidence>
<dbReference type="SUPFAM" id="SSF53795">
    <property type="entry name" value="PEP carboxykinase-like"/>
    <property type="match status" value="1"/>
</dbReference>
<sequence length="322" mass="34817">MSGMIDPSNGGGSEFRYHCYGFDVISEMALPELAACHGSRVAGAVLDIRRDLLCLPPEIRALPVWSEFTEEGSFFWWGTVGGFHVDAQGHSIRIEVADGVSDDMAAFPLLGPVLSEVLRRRGFFVLHASAVEIDGVAVAFLADKGVGKSTTGAALLDQGARIVADDLVAIDPVTAVTQPGFAQLKLSPHNLPPRATRDDWVVRPQPHPAIDKARVMVSDTLLSAAVPVRRLYVLERGPITIPRIEPVDVDRALPELLKFAYAARFGEKLLKGPAAARHFRSAVSLTTATSLRRLVVPDGMEHLQDLLNVLRGDLFDDLGGCE</sequence>
<dbReference type="AlphaFoldDB" id="A0A2R8BZD9"/>
<keyword evidence="2" id="KW-1185">Reference proteome</keyword>
<evidence type="ECO:0008006" key="3">
    <source>
        <dbReference type="Google" id="ProtNLM"/>
    </source>
</evidence>
<dbReference type="Proteomes" id="UP000244912">
    <property type="component" value="Unassembled WGS sequence"/>
</dbReference>
<gene>
    <name evidence="1" type="ORF">PAA8504_03386</name>
</gene>
<evidence type="ECO:0000313" key="2">
    <source>
        <dbReference type="Proteomes" id="UP000244912"/>
    </source>
</evidence>
<dbReference type="InterPro" id="IPR027417">
    <property type="entry name" value="P-loop_NTPase"/>
</dbReference>
<dbReference type="EMBL" id="ONZF01000009">
    <property type="protein sequence ID" value="SPJ25535.1"/>
    <property type="molecule type" value="Genomic_DNA"/>
</dbReference>
<organism evidence="1 2">
    <name type="scientific">Palleronia abyssalis</name>
    <dbReference type="NCBI Taxonomy" id="1501240"/>
    <lineage>
        <taxon>Bacteria</taxon>
        <taxon>Pseudomonadati</taxon>
        <taxon>Pseudomonadota</taxon>
        <taxon>Alphaproteobacteria</taxon>
        <taxon>Rhodobacterales</taxon>
        <taxon>Roseobacteraceae</taxon>
        <taxon>Palleronia</taxon>
    </lineage>
</organism>
<dbReference type="Gene3D" id="3.40.50.300">
    <property type="entry name" value="P-loop containing nucleotide triphosphate hydrolases"/>
    <property type="match status" value="1"/>
</dbReference>
<accession>A0A2R8BZD9</accession>
<protein>
    <recommendedName>
        <fullName evidence="3">HPr kinase/phosphorylase</fullName>
    </recommendedName>
</protein>
<proteinExistence type="predicted"/>
<reference evidence="2" key="1">
    <citation type="submission" date="2018-03" db="EMBL/GenBank/DDBJ databases">
        <authorList>
            <person name="Rodrigo-Torres L."/>
            <person name="Arahal R. D."/>
            <person name="Lucena T."/>
        </authorList>
    </citation>
    <scope>NUCLEOTIDE SEQUENCE [LARGE SCALE GENOMIC DNA]</scope>
    <source>
        <strain evidence="2">CECT 8504</strain>
    </source>
</reference>
<name>A0A2R8BZD9_9RHOB</name>